<dbReference type="GO" id="GO:0000287">
    <property type="term" value="F:magnesium ion binding"/>
    <property type="evidence" value="ECO:0007669"/>
    <property type="project" value="InterPro"/>
</dbReference>
<dbReference type="AlphaFoldDB" id="A0A9W6UVR5"/>
<name>A0A9W6UVR5_9ACTN</name>
<sequence>MEPVVVWWAEPGWAGAEHEALFDPVERARHGRYLRDADRNRFTLGVAVTRLAVGALRGLPPERVPISRVCADCGQPHGRPVIEGGPHVSVSHSGDRVAVALSPHGPLGVDVEAADRALGADIVGHVLGPAEIEASAGGPRMGRDELLAYWTRKEAVLKATGDGLRVPLTDVTVSPAAEEPRLVAWAGRPDLPGRMAMRTLDPGEGYAAALALLDHPPGVPVVERSAADLLKTAPRP</sequence>
<dbReference type="RefSeq" id="WP_067912834.1">
    <property type="nucleotide sequence ID" value="NZ_BSRZ01000003.1"/>
</dbReference>
<dbReference type="InterPro" id="IPR008278">
    <property type="entry name" value="4-PPantetheinyl_Trfase_dom"/>
</dbReference>
<dbReference type="EMBL" id="BSRZ01000003">
    <property type="protein sequence ID" value="GLW63512.1"/>
    <property type="molecule type" value="Genomic_DNA"/>
</dbReference>
<gene>
    <name evidence="4" type="ORF">Arub01_17560</name>
</gene>
<dbReference type="Proteomes" id="UP001165124">
    <property type="component" value="Unassembled WGS sequence"/>
</dbReference>
<dbReference type="InterPro" id="IPR037143">
    <property type="entry name" value="4-PPantetheinyl_Trfase_dom_sf"/>
</dbReference>
<dbReference type="PANTHER" id="PTHR12215">
    <property type="entry name" value="PHOSPHOPANTETHEINE TRANSFERASE"/>
    <property type="match status" value="1"/>
</dbReference>
<evidence type="ECO:0000259" key="3">
    <source>
        <dbReference type="Pfam" id="PF01648"/>
    </source>
</evidence>
<dbReference type="GO" id="GO:0005829">
    <property type="term" value="C:cytosol"/>
    <property type="evidence" value="ECO:0007669"/>
    <property type="project" value="TreeGrafter"/>
</dbReference>
<feature type="domain" description="4'-phosphopantetheinyl transferase" evidence="3">
    <location>
        <begin position="106"/>
        <end position="188"/>
    </location>
</feature>
<dbReference type="Gene3D" id="3.90.470.20">
    <property type="entry name" value="4'-phosphopantetheinyl transferase domain"/>
    <property type="match status" value="2"/>
</dbReference>
<dbReference type="SUPFAM" id="SSF56214">
    <property type="entry name" value="4'-phosphopantetheinyl transferase"/>
    <property type="match status" value="2"/>
</dbReference>
<dbReference type="GO" id="GO:0008897">
    <property type="term" value="F:holo-[acyl-carrier-protein] synthase activity"/>
    <property type="evidence" value="ECO:0007669"/>
    <property type="project" value="InterPro"/>
</dbReference>
<dbReference type="PANTHER" id="PTHR12215:SF10">
    <property type="entry name" value="L-AMINOADIPATE-SEMIALDEHYDE DEHYDROGENASE-PHOSPHOPANTETHEINYL TRANSFERASE"/>
    <property type="match status" value="1"/>
</dbReference>
<evidence type="ECO:0000256" key="2">
    <source>
        <dbReference type="ARBA" id="ARBA00022679"/>
    </source>
</evidence>
<protein>
    <submittedName>
        <fullName evidence="4">4'-phosphopantetheinyl transferase</fullName>
    </submittedName>
</protein>
<reference evidence="4" key="1">
    <citation type="submission" date="2023-02" db="EMBL/GenBank/DDBJ databases">
        <title>Actinomadura rubrobrunea NBRC 14622.</title>
        <authorList>
            <person name="Ichikawa N."/>
            <person name="Sato H."/>
            <person name="Tonouchi N."/>
        </authorList>
    </citation>
    <scope>NUCLEOTIDE SEQUENCE</scope>
    <source>
        <strain evidence="4">NBRC 14622</strain>
    </source>
</reference>
<proteinExistence type="inferred from homology"/>
<accession>A0A9W6UVR5</accession>
<dbReference type="Pfam" id="PF01648">
    <property type="entry name" value="ACPS"/>
    <property type="match status" value="1"/>
</dbReference>
<comment type="caution">
    <text evidence="4">The sequence shown here is derived from an EMBL/GenBank/DDBJ whole genome shotgun (WGS) entry which is preliminary data.</text>
</comment>
<evidence type="ECO:0000313" key="5">
    <source>
        <dbReference type="Proteomes" id="UP001165124"/>
    </source>
</evidence>
<dbReference type="InterPro" id="IPR050559">
    <property type="entry name" value="P-Pant_transferase_sf"/>
</dbReference>
<dbReference type="GO" id="GO:0019878">
    <property type="term" value="P:lysine biosynthetic process via aminoadipic acid"/>
    <property type="evidence" value="ECO:0007669"/>
    <property type="project" value="TreeGrafter"/>
</dbReference>
<evidence type="ECO:0000313" key="4">
    <source>
        <dbReference type="EMBL" id="GLW63512.1"/>
    </source>
</evidence>
<evidence type="ECO:0000256" key="1">
    <source>
        <dbReference type="ARBA" id="ARBA00010990"/>
    </source>
</evidence>
<comment type="similarity">
    <text evidence="1">Belongs to the P-Pant transferase superfamily. Gsp/Sfp/HetI/AcpT family.</text>
</comment>
<organism evidence="4 5">
    <name type="scientific">Actinomadura rubrobrunea</name>
    <dbReference type="NCBI Taxonomy" id="115335"/>
    <lineage>
        <taxon>Bacteria</taxon>
        <taxon>Bacillati</taxon>
        <taxon>Actinomycetota</taxon>
        <taxon>Actinomycetes</taxon>
        <taxon>Streptosporangiales</taxon>
        <taxon>Thermomonosporaceae</taxon>
        <taxon>Actinomadura</taxon>
    </lineage>
</organism>
<keyword evidence="2 4" id="KW-0808">Transferase</keyword>
<keyword evidence="5" id="KW-1185">Reference proteome</keyword>